<dbReference type="EMBL" id="JACHIF010000007">
    <property type="protein sequence ID" value="MBB5039228.1"/>
    <property type="molecule type" value="Genomic_DNA"/>
</dbReference>
<dbReference type="AlphaFoldDB" id="A0A7W8DR69"/>
<keyword evidence="1" id="KW-0812">Transmembrane</keyword>
<evidence type="ECO:0000256" key="1">
    <source>
        <dbReference type="SAM" id="Phobius"/>
    </source>
</evidence>
<name>A0A7W8DR69_9BACT</name>
<reference evidence="2 3" key="1">
    <citation type="submission" date="2020-08" db="EMBL/GenBank/DDBJ databases">
        <title>Genomic Encyclopedia of Type Strains, Phase IV (KMG-IV): sequencing the most valuable type-strain genomes for metagenomic binning, comparative biology and taxonomic classification.</title>
        <authorList>
            <person name="Goeker M."/>
        </authorList>
    </citation>
    <scope>NUCLEOTIDE SEQUENCE [LARGE SCALE GENOMIC DNA]</scope>
    <source>
        <strain evidence="2 3">DSM 12251</strain>
    </source>
</reference>
<evidence type="ECO:0000313" key="3">
    <source>
        <dbReference type="Proteomes" id="UP000534294"/>
    </source>
</evidence>
<keyword evidence="1" id="KW-1133">Transmembrane helix</keyword>
<accession>A0A7W8DR69</accession>
<keyword evidence="1" id="KW-0472">Membrane</keyword>
<feature type="transmembrane region" description="Helical" evidence="1">
    <location>
        <begin position="32"/>
        <end position="56"/>
    </location>
</feature>
<organism evidence="2 3">
    <name type="scientific">Prosthecobacter dejongeii</name>
    <dbReference type="NCBI Taxonomy" id="48465"/>
    <lineage>
        <taxon>Bacteria</taxon>
        <taxon>Pseudomonadati</taxon>
        <taxon>Verrucomicrobiota</taxon>
        <taxon>Verrucomicrobiia</taxon>
        <taxon>Verrucomicrobiales</taxon>
        <taxon>Verrucomicrobiaceae</taxon>
        <taxon>Prosthecobacter</taxon>
    </lineage>
</organism>
<evidence type="ECO:0000313" key="2">
    <source>
        <dbReference type="EMBL" id="MBB5039228.1"/>
    </source>
</evidence>
<gene>
    <name evidence="2" type="ORF">HNQ64_003497</name>
</gene>
<protein>
    <submittedName>
        <fullName evidence="2">Uncharacterized protein</fullName>
    </submittedName>
</protein>
<dbReference type="Proteomes" id="UP000534294">
    <property type="component" value="Unassembled WGS sequence"/>
</dbReference>
<proteinExistence type="predicted"/>
<sequence>MMATTWLGFEKGEIKIEGRRNSHLYQKAKDPIAYWMTISVKGVLGCGLCGFSIRILRRSLRSR</sequence>
<comment type="caution">
    <text evidence="2">The sequence shown here is derived from an EMBL/GenBank/DDBJ whole genome shotgun (WGS) entry which is preliminary data.</text>
</comment>
<keyword evidence="3" id="KW-1185">Reference proteome</keyword>